<evidence type="ECO:0000259" key="1">
    <source>
        <dbReference type="Pfam" id="PF09990"/>
    </source>
</evidence>
<comment type="caution">
    <text evidence="2">The sequence shown here is derived from an EMBL/GenBank/DDBJ whole genome shotgun (WGS) entry which is preliminary data.</text>
</comment>
<dbReference type="Proteomes" id="UP001500013">
    <property type="component" value="Unassembled WGS sequence"/>
</dbReference>
<feature type="domain" description="DUF2231" evidence="1">
    <location>
        <begin position="59"/>
        <end position="183"/>
    </location>
</feature>
<protein>
    <submittedName>
        <fullName evidence="2">DUF2231 domain-containing protein</fullName>
    </submittedName>
</protein>
<reference evidence="2 3" key="1">
    <citation type="journal article" date="2019" name="Int. J. Syst. Evol. Microbiol.">
        <title>The Global Catalogue of Microorganisms (GCM) 10K type strain sequencing project: providing services to taxonomists for standard genome sequencing and annotation.</title>
        <authorList>
            <consortium name="The Broad Institute Genomics Platform"/>
            <consortium name="The Broad Institute Genome Sequencing Center for Infectious Disease"/>
            <person name="Wu L."/>
            <person name="Ma J."/>
        </authorList>
    </citation>
    <scope>NUCLEOTIDE SEQUENCE [LARGE SCALE GENOMIC DNA]</scope>
    <source>
        <strain evidence="2 3">JCM 15628</strain>
    </source>
</reference>
<sequence>METNPTTSVAPPSAASRLLERLVEGRESLDGAAATLQPAAEVARGRGLWRRIVTGEVLGHAAHPLMTDLPIGFFSSAALLDLAGGPAARGAARRLVGAGLLSAPGAALTGLAEYAPLGARPKRVAATHAVLNTASLGLYAVSWALRPQRHRAGVVFGMAGLAVSGVSAYLGGHLAIGEKVGTTAPAPESGIPQVIDAL</sequence>
<dbReference type="EMBL" id="BAAAPU010000003">
    <property type="protein sequence ID" value="GAA1972130.1"/>
    <property type="molecule type" value="Genomic_DNA"/>
</dbReference>
<evidence type="ECO:0000313" key="2">
    <source>
        <dbReference type="EMBL" id="GAA1972130.1"/>
    </source>
</evidence>
<dbReference type="RefSeq" id="WP_344059078.1">
    <property type="nucleotide sequence ID" value="NZ_BAAAPU010000003.1"/>
</dbReference>
<keyword evidence="3" id="KW-1185">Reference proteome</keyword>
<evidence type="ECO:0000313" key="3">
    <source>
        <dbReference type="Proteomes" id="UP001500013"/>
    </source>
</evidence>
<name>A0ABN2RNE2_9MICO</name>
<dbReference type="InterPro" id="IPR019251">
    <property type="entry name" value="DUF2231_TM"/>
</dbReference>
<proteinExistence type="predicted"/>
<dbReference type="Pfam" id="PF09990">
    <property type="entry name" value="DUF2231"/>
    <property type="match status" value="1"/>
</dbReference>
<organism evidence="2 3">
    <name type="scientific">Terrabacter lapilli</name>
    <dbReference type="NCBI Taxonomy" id="436231"/>
    <lineage>
        <taxon>Bacteria</taxon>
        <taxon>Bacillati</taxon>
        <taxon>Actinomycetota</taxon>
        <taxon>Actinomycetes</taxon>
        <taxon>Micrococcales</taxon>
        <taxon>Intrasporangiaceae</taxon>
        <taxon>Terrabacter</taxon>
    </lineage>
</organism>
<accession>A0ABN2RNE2</accession>
<gene>
    <name evidence="2" type="ORF">GCM10009817_10310</name>
</gene>